<evidence type="ECO:0000259" key="3">
    <source>
        <dbReference type="PROSITE" id="PS51320"/>
    </source>
</evidence>
<dbReference type="InterPro" id="IPR018467">
    <property type="entry name" value="CCT_CS"/>
</dbReference>
<keyword evidence="2" id="KW-1184">Jasmonic acid signaling pathway</keyword>
<proteinExistence type="inferred from homology"/>
<dbReference type="GO" id="GO:0005634">
    <property type="term" value="C:nucleus"/>
    <property type="evidence" value="ECO:0007669"/>
    <property type="project" value="UniProtKB-SubCell"/>
</dbReference>
<dbReference type="PANTHER" id="PTHR33077:SF140">
    <property type="entry name" value="PROTEIN TIFY 10B"/>
    <property type="match status" value="1"/>
</dbReference>
<dbReference type="GO" id="GO:0031347">
    <property type="term" value="P:regulation of defense response"/>
    <property type="evidence" value="ECO:0007669"/>
    <property type="project" value="UniProtKB-UniRule"/>
</dbReference>
<dbReference type="OrthoDB" id="1937734at2759"/>
<dbReference type="SMART" id="SM00979">
    <property type="entry name" value="TIFY"/>
    <property type="match status" value="1"/>
</dbReference>
<comment type="subcellular location">
    <subcellularLocation>
        <location evidence="2">Nucleus</location>
    </subcellularLocation>
</comment>
<comment type="similarity">
    <text evidence="1 2">Belongs to the TIFY/JAZ family.</text>
</comment>
<dbReference type="Pfam" id="PF09425">
    <property type="entry name" value="Jas_motif"/>
    <property type="match status" value="1"/>
</dbReference>
<protein>
    <recommendedName>
        <fullName evidence="2">Protein TIFY</fullName>
    </recommendedName>
    <alternativeName>
        <fullName evidence="2">Jasmonate ZIM domain-containing protein</fullName>
    </alternativeName>
</protein>
<comment type="domain">
    <text evidence="2">The jas domain is required for interaction with COI1.</text>
</comment>
<name>S8CA41_9LAMI</name>
<dbReference type="InterPro" id="IPR040390">
    <property type="entry name" value="TIFY/JAZ"/>
</dbReference>
<dbReference type="EMBL" id="AUSU01006998">
    <property type="protein sequence ID" value="EPS61226.1"/>
    <property type="molecule type" value="Genomic_DNA"/>
</dbReference>
<dbReference type="AlphaFoldDB" id="S8CA41"/>
<comment type="caution">
    <text evidence="4">The sequence shown here is derived from an EMBL/GenBank/DDBJ whole genome shotgun (WGS) entry which is preliminary data.</text>
</comment>
<evidence type="ECO:0000313" key="4">
    <source>
        <dbReference type="EMBL" id="EPS61226.1"/>
    </source>
</evidence>
<dbReference type="Proteomes" id="UP000015453">
    <property type="component" value="Unassembled WGS sequence"/>
</dbReference>
<dbReference type="InterPro" id="IPR010399">
    <property type="entry name" value="Tify_dom"/>
</dbReference>
<keyword evidence="5" id="KW-1185">Reference proteome</keyword>
<dbReference type="GO" id="GO:0009611">
    <property type="term" value="P:response to wounding"/>
    <property type="evidence" value="ECO:0007669"/>
    <property type="project" value="UniProtKB-UniRule"/>
</dbReference>
<dbReference type="PANTHER" id="PTHR33077">
    <property type="entry name" value="PROTEIN TIFY 4A-RELATED-RELATED"/>
    <property type="match status" value="1"/>
</dbReference>
<evidence type="ECO:0000256" key="1">
    <source>
        <dbReference type="ARBA" id="ARBA00008614"/>
    </source>
</evidence>
<comment type="function">
    <text evidence="2">Repressor of jasmonate responses.</text>
</comment>
<dbReference type="Pfam" id="PF06200">
    <property type="entry name" value="tify"/>
    <property type="match status" value="1"/>
</dbReference>
<organism evidence="4 5">
    <name type="scientific">Genlisea aurea</name>
    <dbReference type="NCBI Taxonomy" id="192259"/>
    <lineage>
        <taxon>Eukaryota</taxon>
        <taxon>Viridiplantae</taxon>
        <taxon>Streptophyta</taxon>
        <taxon>Embryophyta</taxon>
        <taxon>Tracheophyta</taxon>
        <taxon>Spermatophyta</taxon>
        <taxon>Magnoliopsida</taxon>
        <taxon>eudicotyledons</taxon>
        <taxon>Gunneridae</taxon>
        <taxon>Pentapetalae</taxon>
        <taxon>asterids</taxon>
        <taxon>lamiids</taxon>
        <taxon>Lamiales</taxon>
        <taxon>Lentibulariaceae</taxon>
        <taxon>Genlisea</taxon>
    </lineage>
</organism>
<reference evidence="4 5" key="1">
    <citation type="journal article" date="2013" name="BMC Genomics">
        <title>The miniature genome of a carnivorous plant Genlisea aurea contains a low number of genes and short non-coding sequences.</title>
        <authorList>
            <person name="Leushkin E.V."/>
            <person name="Sutormin R.A."/>
            <person name="Nabieva E.R."/>
            <person name="Penin A.A."/>
            <person name="Kondrashov A.S."/>
            <person name="Logacheva M.D."/>
        </authorList>
    </citation>
    <scope>NUCLEOTIDE SEQUENCE [LARGE SCALE GENOMIC DNA]</scope>
</reference>
<evidence type="ECO:0000256" key="2">
    <source>
        <dbReference type="RuleBase" id="RU369065"/>
    </source>
</evidence>
<feature type="non-terminal residue" evidence="4">
    <location>
        <position position="1"/>
    </location>
</feature>
<dbReference type="GO" id="GO:2000022">
    <property type="term" value="P:regulation of jasmonic acid mediated signaling pathway"/>
    <property type="evidence" value="ECO:0007669"/>
    <property type="project" value="UniProtKB-UniRule"/>
</dbReference>
<keyword evidence="2" id="KW-0539">Nucleus</keyword>
<feature type="non-terminal residue" evidence="4">
    <location>
        <position position="97"/>
    </location>
</feature>
<dbReference type="PROSITE" id="PS51320">
    <property type="entry name" value="TIFY"/>
    <property type="match status" value="1"/>
</dbReference>
<sequence length="97" mass="10936">EAEKSQMTIFYGGQVVVFDDFPADKANEIMMLAKTFSAAESTANILPAFSFSDQRHRRTLISDFPIARKRSLVRFLAKRKDRISAAAPYQAIKPIKP</sequence>
<gene>
    <name evidence="4" type="ORF">M569_13574</name>
</gene>
<evidence type="ECO:0000313" key="5">
    <source>
        <dbReference type="Proteomes" id="UP000015453"/>
    </source>
</evidence>
<feature type="domain" description="Tify" evidence="3">
    <location>
        <begin position="1"/>
        <end position="35"/>
    </location>
</feature>
<accession>S8CA41</accession>